<organism evidence="1 2">
    <name type="scientific">Alicycliphilus denitrificans</name>
    <dbReference type="NCBI Taxonomy" id="179636"/>
    <lineage>
        <taxon>Bacteria</taxon>
        <taxon>Pseudomonadati</taxon>
        <taxon>Pseudomonadota</taxon>
        <taxon>Betaproteobacteria</taxon>
        <taxon>Burkholderiales</taxon>
        <taxon>Comamonadaceae</taxon>
        <taxon>Alicycliphilus</taxon>
    </lineage>
</organism>
<dbReference type="EMBL" id="CP051298">
    <property type="protein sequence ID" value="QKD42129.1"/>
    <property type="molecule type" value="Genomic_DNA"/>
</dbReference>
<evidence type="ECO:0000313" key="2">
    <source>
        <dbReference type="Proteomes" id="UP000500755"/>
    </source>
</evidence>
<evidence type="ECO:0000313" key="1">
    <source>
        <dbReference type="EMBL" id="QKD42129.1"/>
    </source>
</evidence>
<accession>A0A858ZNX5</accession>
<name>A0A858ZNX5_9BURK</name>
<dbReference type="AlphaFoldDB" id="A0A858ZNX5"/>
<gene>
    <name evidence="1" type="ORF">HF896_09180</name>
</gene>
<dbReference type="Proteomes" id="UP000500755">
    <property type="component" value="Chromosome"/>
</dbReference>
<protein>
    <submittedName>
        <fullName evidence="1">Uncharacterized protein</fullName>
    </submittedName>
</protein>
<sequence>MPTSKTKMKNAAIAAKMAALPAIPKELIEQFVSGPMTSDAVNAATVAFKKALIERALGACHRPAYWIHSMIGI</sequence>
<reference evidence="1 2" key="1">
    <citation type="submission" date="2020-05" db="EMBL/GenBank/DDBJ databases">
        <title>Complete genome sequence of Alicycliphilus denitrificans DP3.</title>
        <authorList>
            <person name="Chen X."/>
        </authorList>
    </citation>
    <scope>NUCLEOTIDE SEQUENCE [LARGE SCALE GENOMIC DNA]</scope>
    <source>
        <strain evidence="1 2">DP3</strain>
    </source>
</reference>
<proteinExistence type="predicted"/>